<reference evidence="9" key="2">
    <citation type="submission" date="2025-09" db="UniProtKB">
        <authorList>
            <consortium name="Ensembl"/>
        </authorList>
    </citation>
    <scope>IDENTIFICATION</scope>
</reference>
<dbReference type="GeneTree" id="ENSGT00390000012666"/>
<evidence type="ECO:0000256" key="1">
    <source>
        <dbReference type="ARBA" id="ARBA00002614"/>
    </source>
</evidence>
<dbReference type="Ensembl" id="ENSEBUT00000006446.1">
    <property type="protein sequence ID" value="ENSEBUP00000005999.1"/>
    <property type="gene ID" value="ENSEBUG00000003996.1"/>
</dbReference>
<dbReference type="InterPro" id="IPR015943">
    <property type="entry name" value="WD40/YVTN_repeat-like_dom_sf"/>
</dbReference>
<dbReference type="GO" id="GO:0080008">
    <property type="term" value="C:Cul4-RING E3 ubiquitin ligase complex"/>
    <property type="evidence" value="ECO:0007669"/>
    <property type="project" value="TreeGrafter"/>
</dbReference>
<protein>
    <recommendedName>
        <fullName evidence="3">DDB1- and CUL4-associated factor 10</fullName>
    </recommendedName>
    <alternativeName>
        <fullName evidence="6">WD repeat-containing protein 32</fullName>
    </alternativeName>
</protein>
<name>A0A8C4NFQ0_EPTBU</name>
<feature type="repeat" description="WD" evidence="7">
    <location>
        <begin position="168"/>
        <end position="203"/>
    </location>
</feature>
<dbReference type="PROSITE" id="PS50294">
    <property type="entry name" value="WD_REPEATS_REGION"/>
    <property type="match status" value="1"/>
</dbReference>
<evidence type="ECO:0000313" key="9">
    <source>
        <dbReference type="Ensembl" id="ENSEBUP00000005999.1"/>
    </source>
</evidence>
<feature type="region of interest" description="Disordered" evidence="8">
    <location>
        <begin position="264"/>
        <end position="285"/>
    </location>
</feature>
<evidence type="ECO:0000256" key="6">
    <source>
        <dbReference type="ARBA" id="ARBA00030914"/>
    </source>
</evidence>
<dbReference type="Proteomes" id="UP000694388">
    <property type="component" value="Unplaced"/>
</dbReference>
<keyword evidence="10" id="KW-1185">Reference proteome</keyword>
<evidence type="ECO:0000256" key="7">
    <source>
        <dbReference type="PROSITE-ProRule" id="PRU00221"/>
    </source>
</evidence>
<organism evidence="9 10">
    <name type="scientific">Eptatretus burgeri</name>
    <name type="common">Inshore hagfish</name>
    <dbReference type="NCBI Taxonomy" id="7764"/>
    <lineage>
        <taxon>Eukaryota</taxon>
        <taxon>Metazoa</taxon>
        <taxon>Chordata</taxon>
        <taxon>Craniata</taxon>
        <taxon>Vertebrata</taxon>
        <taxon>Cyclostomata</taxon>
        <taxon>Myxini</taxon>
        <taxon>Myxiniformes</taxon>
        <taxon>Myxinidae</taxon>
        <taxon>Eptatretinae</taxon>
        <taxon>Eptatretus</taxon>
    </lineage>
</organism>
<keyword evidence="4 7" id="KW-0853">WD repeat</keyword>
<evidence type="ECO:0000256" key="8">
    <source>
        <dbReference type="SAM" id="MobiDB-lite"/>
    </source>
</evidence>
<evidence type="ECO:0000256" key="4">
    <source>
        <dbReference type="ARBA" id="ARBA00022574"/>
    </source>
</evidence>
<sequence length="340" mass="38527">MVCCINLPLNGTSGPRPCQLNVRHTIMELPEYFTVGTRHSVQGALQPCHHTCTHPFIENMGTDDSSDHITLLYFSAVHYLCSLHHCTCKWALPGVMWHSSVLAAACEQSQVLLIDPRCCRLVHTVPYAHEDCVNNIRFLDGRLFASCSDDATVALWDQRRLTCPVSRLRGHTSWVKNIEFEPLDGLLVTSGFDGNVLVWETNSCTEEGCPHRTFFHTHSLMRMRLTPDCSSMLISTSPGYLLVLYNLDLSQASIHEGDPNAVSVPKRRGHKGSHGHSHTVSTQRRHTEGNLYHLLFTQHISISHIFWFYARKRNDRCNFYCKAVAGEVHGEEEEVVFWVC</sequence>
<dbReference type="PANTHER" id="PTHR14588:SF2">
    <property type="entry name" value="DDB1- AND CUL4-ASSOCIATED FACTOR 10"/>
    <property type="match status" value="1"/>
</dbReference>
<dbReference type="SUPFAM" id="SSF50978">
    <property type="entry name" value="WD40 repeat-like"/>
    <property type="match status" value="1"/>
</dbReference>
<accession>A0A8C4NFQ0</accession>
<dbReference type="InterPro" id="IPR019775">
    <property type="entry name" value="WD40_repeat_CS"/>
</dbReference>
<evidence type="ECO:0000256" key="3">
    <source>
        <dbReference type="ARBA" id="ARBA00021765"/>
    </source>
</evidence>
<proteinExistence type="inferred from homology"/>
<dbReference type="InterPro" id="IPR039085">
    <property type="entry name" value="DCA10"/>
</dbReference>
<comment type="function">
    <text evidence="1">May function as a substrate receptor for CUL4-DDB1 E3 ubiquitin-protein ligase complex.</text>
</comment>
<dbReference type="Pfam" id="PF00400">
    <property type="entry name" value="WD40"/>
    <property type="match status" value="2"/>
</dbReference>
<reference evidence="9" key="1">
    <citation type="submission" date="2025-08" db="UniProtKB">
        <authorList>
            <consortium name="Ensembl"/>
        </authorList>
    </citation>
    <scope>IDENTIFICATION</scope>
</reference>
<dbReference type="Gene3D" id="2.130.10.10">
    <property type="entry name" value="YVTN repeat-like/Quinoprotein amine dehydrogenase"/>
    <property type="match status" value="1"/>
</dbReference>
<dbReference type="InterPro" id="IPR001680">
    <property type="entry name" value="WD40_rpt"/>
</dbReference>
<evidence type="ECO:0000256" key="5">
    <source>
        <dbReference type="ARBA" id="ARBA00022737"/>
    </source>
</evidence>
<dbReference type="SMART" id="SM00320">
    <property type="entry name" value="WD40"/>
    <property type="match status" value="3"/>
</dbReference>
<dbReference type="PROSITE" id="PS00678">
    <property type="entry name" value="WD_REPEATS_1"/>
    <property type="match status" value="1"/>
</dbReference>
<dbReference type="InterPro" id="IPR036322">
    <property type="entry name" value="WD40_repeat_dom_sf"/>
</dbReference>
<dbReference type="AlphaFoldDB" id="A0A8C4NFQ0"/>
<dbReference type="PANTHER" id="PTHR14588">
    <property type="entry name" value="DDB1- AND CUL4-ASSOCIATED FACTOR 10"/>
    <property type="match status" value="1"/>
</dbReference>
<comment type="similarity">
    <text evidence="2">Belongs to the WD repeat DCAF10 family.</text>
</comment>
<keyword evidence="5" id="KW-0677">Repeat</keyword>
<feature type="compositionally biased region" description="Basic residues" evidence="8">
    <location>
        <begin position="265"/>
        <end position="277"/>
    </location>
</feature>
<evidence type="ECO:0000256" key="2">
    <source>
        <dbReference type="ARBA" id="ARBA00005903"/>
    </source>
</evidence>
<evidence type="ECO:0000313" key="10">
    <source>
        <dbReference type="Proteomes" id="UP000694388"/>
    </source>
</evidence>
<feature type="repeat" description="WD" evidence="7">
    <location>
        <begin position="126"/>
        <end position="157"/>
    </location>
</feature>
<dbReference type="PROSITE" id="PS50082">
    <property type="entry name" value="WD_REPEATS_2"/>
    <property type="match status" value="2"/>
</dbReference>